<keyword evidence="3" id="KW-1185">Reference proteome</keyword>
<dbReference type="OrthoDB" id="9806951at2"/>
<protein>
    <submittedName>
        <fullName evidence="2">ATPase</fullName>
    </submittedName>
</protein>
<comment type="caution">
    <text evidence="2">The sequence shown here is derived from an EMBL/GenBank/DDBJ whole genome shotgun (WGS) entry which is preliminary data.</text>
</comment>
<dbReference type="PANTHER" id="PTHR42957:SF1">
    <property type="entry name" value="HELICASE MJ1565-RELATED"/>
    <property type="match status" value="1"/>
</dbReference>
<name>A0A0M8MJU2_9MICO</name>
<dbReference type="SUPFAM" id="SSF52540">
    <property type="entry name" value="P-loop containing nucleoside triphosphate hydrolases"/>
    <property type="match status" value="1"/>
</dbReference>
<evidence type="ECO:0000313" key="3">
    <source>
        <dbReference type="Proteomes" id="UP000037737"/>
    </source>
</evidence>
<accession>A0A0M8MJU2</accession>
<dbReference type="EMBL" id="LAVO01000003">
    <property type="protein sequence ID" value="KOS11557.1"/>
    <property type="molecule type" value="Genomic_DNA"/>
</dbReference>
<sequence>MDPRLIIGTQVDSGDPAELLPTKFNRHTFWCGQSGSGKTYALGVVLEQLIGATRLPVVILDPNSDFVRLGETRTDADPAAASAWASRSIRVLGPGGDEPLKIRFVDLPTRSRAAIMRLDPVMDPEFFNMALRVSERFQGHTPTPEQFARWLHRDDDPDRRRFAMRLENLGILDWDIWAWGGRDASDVIDEEHDATVLDLGAFREPGEFKAAALSVLDHLWQNREQRRPRLIVIDEAHNLCSPDPQTPADRLLTERIVQIAAEGRKFGLWLVLSTQRPSKVHPNALSQCDNVALMRMNAPNDLAALAESFGFVPQDLLMRSPVFGQGQAIFAGGFTAAPQLVQMGARLTVEGGSDVPVPLR</sequence>
<dbReference type="Pfam" id="PF01935">
    <property type="entry name" value="DUF87"/>
    <property type="match status" value="1"/>
</dbReference>
<organism evidence="2 3">
    <name type="scientific">Microbacterium aurantiacum</name>
    <dbReference type="NCBI Taxonomy" id="162393"/>
    <lineage>
        <taxon>Bacteria</taxon>
        <taxon>Bacillati</taxon>
        <taxon>Actinomycetota</taxon>
        <taxon>Actinomycetes</taxon>
        <taxon>Micrococcales</taxon>
        <taxon>Microbacteriaceae</taxon>
        <taxon>Microbacterium</taxon>
    </lineage>
</organism>
<proteinExistence type="predicted"/>
<dbReference type="AlphaFoldDB" id="A0A0M8MJU2"/>
<dbReference type="PATRIC" id="fig|84292.3.peg.619"/>
<dbReference type="Proteomes" id="UP000037737">
    <property type="component" value="Unassembled WGS sequence"/>
</dbReference>
<dbReference type="Gene3D" id="3.40.50.300">
    <property type="entry name" value="P-loop containing nucleotide triphosphate hydrolases"/>
    <property type="match status" value="2"/>
</dbReference>
<feature type="domain" description="Helicase HerA central" evidence="1">
    <location>
        <begin position="23"/>
        <end position="108"/>
    </location>
</feature>
<reference evidence="2" key="1">
    <citation type="submission" date="2015-04" db="EMBL/GenBank/DDBJ databases">
        <title>Complete genome sequence of Microbacterium chocolatum SIT 101, a bacterium enantioselectively hydrolyzing mesomeric diesters.</title>
        <authorList>
            <person name="Li X."/>
            <person name="Xu Y."/>
        </authorList>
    </citation>
    <scope>NUCLEOTIDE SEQUENCE [LARGE SCALE GENOMIC DNA]</scope>
    <source>
        <strain evidence="2">SIT 101</strain>
    </source>
</reference>
<dbReference type="InterPro" id="IPR002789">
    <property type="entry name" value="HerA_central"/>
</dbReference>
<evidence type="ECO:0000313" key="2">
    <source>
        <dbReference type="EMBL" id="KOS11557.1"/>
    </source>
</evidence>
<dbReference type="KEGG" id="mcw:A8L33_03220"/>
<evidence type="ECO:0000259" key="1">
    <source>
        <dbReference type="Pfam" id="PF01935"/>
    </source>
</evidence>
<dbReference type="InterPro" id="IPR008571">
    <property type="entry name" value="HerA-like"/>
</dbReference>
<gene>
    <name evidence="2" type="ORF">XI38_02975</name>
</gene>
<dbReference type="InterPro" id="IPR027417">
    <property type="entry name" value="P-loop_NTPase"/>
</dbReference>
<dbReference type="PANTHER" id="PTHR42957">
    <property type="entry name" value="HELICASE MJ1565-RELATED"/>
    <property type="match status" value="1"/>
</dbReference>